<protein>
    <recommendedName>
        <fullName evidence="3">C1q domain-containing protein</fullName>
    </recommendedName>
</protein>
<dbReference type="RefSeq" id="WP_345766016.1">
    <property type="nucleotide sequence ID" value="NZ_CP154834.1"/>
</dbReference>
<dbReference type="Proteomes" id="UP001463665">
    <property type="component" value="Chromosome"/>
</dbReference>
<reference evidence="1 2" key="1">
    <citation type="submission" date="2024-04" db="EMBL/GenBank/DDBJ databases">
        <title>Genome sequencing and assembly of rice foliar adapted Chryseobacterium endophyticum OsEnb-ALM-A6.</title>
        <authorList>
            <person name="Kumar S."/>
            <person name="Javed M."/>
            <person name="Chouhan V."/>
            <person name="Charishma K."/>
            <person name="Patel A."/>
            <person name="Kumar M."/>
            <person name="Sahu K.P."/>
            <person name="Kumar A."/>
        </authorList>
    </citation>
    <scope>NUCLEOTIDE SEQUENCE [LARGE SCALE GENOMIC DNA]</scope>
    <source>
        <strain evidence="1 2">OsEnb-ALM-A6</strain>
    </source>
</reference>
<dbReference type="EMBL" id="CP154834">
    <property type="protein sequence ID" value="XAO73580.1"/>
    <property type="molecule type" value="Genomic_DNA"/>
</dbReference>
<name>A0AAU6WNE2_9FLAO</name>
<organism evidence="1 2">
    <name type="scientific">Chryseobacterium endophyticum</name>
    <dbReference type="NCBI Taxonomy" id="1854762"/>
    <lineage>
        <taxon>Bacteria</taxon>
        <taxon>Pseudomonadati</taxon>
        <taxon>Bacteroidota</taxon>
        <taxon>Flavobacteriia</taxon>
        <taxon>Flavobacteriales</taxon>
        <taxon>Weeksellaceae</taxon>
        <taxon>Chryseobacterium group</taxon>
        <taxon>Chryseobacterium</taxon>
    </lineage>
</organism>
<dbReference type="AlphaFoldDB" id="A0AAU6WNE2"/>
<gene>
    <name evidence="1" type="ORF">AAFP95_17910</name>
</gene>
<dbReference type="InterPro" id="IPR008983">
    <property type="entry name" value="Tumour_necrosis_fac-like_dom"/>
</dbReference>
<evidence type="ECO:0000313" key="2">
    <source>
        <dbReference type="Proteomes" id="UP001463665"/>
    </source>
</evidence>
<accession>A0AAU6WNE2</accession>
<evidence type="ECO:0000313" key="1">
    <source>
        <dbReference type="EMBL" id="XAO73580.1"/>
    </source>
</evidence>
<evidence type="ECO:0008006" key="3">
    <source>
        <dbReference type="Google" id="ProtNLM"/>
    </source>
</evidence>
<dbReference type="Gene3D" id="2.60.120.40">
    <property type="match status" value="1"/>
</dbReference>
<proteinExistence type="predicted"/>
<sequence length="134" mass="14459">MASGKATNSITLNDNTGFNAFPFTASTNDGSWNTSNNSYTVPKAGFYQLSLQAIVQPSTFNNSFSWQLSYDSQIYTYANLKNADPAYTYNSGGVVVLYFNVGQVLRLGATPCSGCGGTTYNVTDRSFTVTYLGN</sequence>
<keyword evidence="2" id="KW-1185">Reference proteome</keyword>